<sequence length="631" mass="73020">MEKQGGFFVFLMSGRKPGAPIQRHRRLPFKRPDKIIPMPIKFPYGLADFQSIREEDYFYVDRTDRIPLMEQVGKQLLFLRPRRFGKSLWLSVLENYYDLARANRFEALFGNLKIARNPTPGRGRYFILRLNFSEVDPNGDTDAITASLHQHINSCISAFDSYYHSHLPRPIEEKENSFSSLRDLLAVVAATGHKLYLLIDEYDNFANEAMASQMRGIDRYQELVGGEGVIKTFFKVVKASAEGRGLDRVFITGVSPVVMSDITSGYNVVKVITHLDEYHDLCGFTHQEMDDILAATLRECSDEWRRMERREEVLSMLRTFYNGYRFCGGEGRPLVYNPTLALYFFDHFIRYCRYPEEMLDENLAMDRNRIKFVAGLPHGEAVVNRALNTDKPPTIRALADDFGIDALLKSEQGPAFLISLLHYLGVLTRMGRDPFGKLQFTIPNLVVRRLYVERMRDSFLSTFEHIEARDEVSKLFYTTGELRPLCDFIEARLLKVFDNRDLRWSNELVVKTLFLVALFNDAAYIMDSETAIDRGYGDLSLIIRPDMRKYQLLDHLLEFKHLRWEELGAKNTGMRGLSREELRELPPVAEKLAQAEAKLAGYRETMERVYGEKLRLQTHAVVCVGLERLVW</sequence>
<feature type="domain" description="AAA-ATPase-like" evidence="1">
    <location>
        <begin position="43"/>
        <end position="263"/>
    </location>
</feature>
<dbReference type="AlphaFoldDB" id="A0A451BNS7"/>
<reference evidence="2" key="1">
    <citation type="submission" date="2019-02" db="EMBL/GenBank/DDBJ databases">
        <authorList>
            <person name="Gruber-Vodicka R. H."/>
            <person name="Seah K. B. B."/>
        </authorList>
    </citation>
    <scope>NUCLEOTIDE SEQUENCE</scope>
    <source>
        <strain evidence="2">BECK_S127</strain>
    </source>
</reference>
<dbReference type="EMBL" id="CAADHB010000076">
    <property type="protein sequence ID" value="VFK79961.1"/>
    <property type="molecule type" value="Genomic_DNA"/>
</dbReference>
<dbReference type="PANTHER" id="PTHR34825">
    <property type="entry name" value="CONSERVED PROTEIN, WITH A WEAK D-GALACTARATE DEHYDRATASE/ALTRONATE HYDROLASE DOMAIN"/>
    <property type="match status" value="1"/>
</dbReference>
<organism evidence="2">
    <name type="scientific">Candidatus Kentrum sp. SD</name>
    <dbReference type="NCBI Taxonomy" id="2126332"/>
    <lineage>
        <taxon>Bacteria</taxon>
        <taxon>Pseudomonadati</taxon>
        <taxon>Pseudomonadota</taxon>
        <taxon>Gammaproteobacteria</taxon>
        <taxon>Candidatus Kentrum</taxon>
    </lineage>
</organism>
<proteinExistence type="predicted"/>
<gene>
    <name evidence="2" type="ORF">BECKSD772D_GA0070982_107612</name>
</gene>
<accession>A0A451BNS7</accession>
<name>A0A451BNS7_9GAMM</name>
<dbReference type="InterPro" id="IPR018631">
    <property type="entry name" value="AAA-ATPase-like_dom"/>
</dbReference>
<evidence type="ECO:0000313" key="2">
    <source>
        <dbReference type="EMBL" id="VFK79961.1"/>
    </source>
</evidence>
<dbReference type="PANTHER" id="PTHR34825:SF2">
    <property type="entry name" value="AAA-ATPASE-LIKE DOMAIN-CONTAINING PROTEIN"/>
    <property type="match status" value="1"/>
</dbReference>
<protein>
    <submittedName>
        <fullName evidence="2">Predicted AAA-ATPase</fullName>
    </submittedName>
</protein>
<dbReference type="Pfam" id="PF09820">
    <property type="entry name" value="AAA-ATPase_like"/>
    <property type="match status" value="1"/>
</dbReference>
<evidence type="ECO:0000259" key="1">
    <source>
        <dbReference type="Pfam" id="PF09820"/>
    </source>
</evidence>